<dbReference type="Gene3D" id="1.10.1760.20">
    <property type="match status" value="1"/>
</dbReference>
<accession>A0A4R2NRM8</accession>
<gene>
    <name evidence="2" type="ORF">EV207_1248</name>
</gene>
<evidence type="ECO:0000313" key="2">
    <source>
        <dbReference type="EMBL" id="TCP24510.1"/>
    </source>
</evidence>
<name>A0A4R2NRM8_9BACL</name>
<dbReference type="InterPro" id="IPR012652">
    <property type="entry name" value="ThiW"/>
</dbReference>
<sequence length="167" mass="17929">MIGSTRKLTFSALFIAIGTLAGHLIYIPIGVSKVFPVQHTINVLSAVFLGPGYGVFNAFAISLLRNLFGTGSLLAFPGSMIGALLAGYLFKLTKRKLFAVFGEVFGTGIIGALVSFPIANLFLGQNVAAFFFIVPFLMSTVCGSIIAYIIVILLEKNRAITKYLPMR</sequence>
<comment type="caution">
    <text evidence="2">The sequence shown here is derived from an EMBL/GenBank/DDBJ whole genome shotgun (WGS) entry which is preliminary data.</text>
</comment>
<feature type="transmembrane region" description="Helical" evidence="1">
    <location>
        <begin position="129"/>
        <end position="154"/>
    </location>
</feature>
<feature type="transmembrane region" description="Helical" evidence="1">
    <location>
        <begin position="70"/>
        <end position="90"/>
    </location>
</feature>
<dbReference type="PIRSF" id="PIRSF024534">
    <property type="entry name" value="ThiW"/>
    <property type="match status" value="1"/>
</dbReference>
<organism evidence="2 3">
    <name type="scientific">Scopulibacillus darangshiensis</name>
    <dbReference type="NCBI Taxonomy" id="442528"/>
    <lineage>
        <taxon>Bacteria</taxon>
        <taxon>Bacillati</taxon>
        <taxon>Bacillota</taxon>
        <taxon>Bacilli</taxon>
        <taxon>Bacillales</taxon>
        <taxon>Sporolactobacillaceae</taxon>
        <taxon>Scopulibacillus</taxon>
    </lineage>
</organism>
<dbReference type="EMBL" id="SLXK01000024">
    <property type="protein sequence ID" value="TCP24510.1"/>
    <property type="molecule type" value="Genomic_DNA"/>
</dbReference>
<keyword evidence="1" id="KW-1133">Transmembrane helix</keyword>
<dbReference type="Pfam" id="PF09512">
    <property type="entry name" value="ThiW"/>
    <property type="match status" value="1"/>
</dbReference>
<protein>
    <submittedName>
        <fullName evidence="2">Energy coupling factor transporter S component ThiW</fullName>
    </submittedName>
</protein>
<keyword evidence="1" id="KW-0472">Membrane</keyword>
<keyword evidence="1" id="KW-0812">Transmembrane</keyword>
<dbReference type="Proteomes" id="UP000295416">
    <property type="component" value="Unassembled WGS sequence"/>
</dbReference>
<dbReference type="RefSeq" id="WP_341539807.1">
    <property type="nucleotide sequence ID" value="NZ_SLXK01000024.1"/>
</dbReference>
<evidence type="ECO:0000313" key="3">
    <source>
        <dbReference type="Proteomes" id="UP000295416"/>
    </source>
</evidence>
<keyword evidence="3" id="KW-1185">Reference proteome</keyword>
<feature type="transmembrane region" description="Helical" evidence="1">
    <location>
        <begin position="97"/>
        <end position="123"/>
    </location>
</feature>
<feature type="transmembrane region" description="Helical" evidence="1">
    <location>
        <begin position="43"/>
        <end position="64"/>
    </location>
</feature>
<dbReference type="NCBIfam" id="TIGR02359">
    <property type="entry name" value="thiW"/>
    <property type="match status" value="1"/>
</dbReference>
<proteinExistence type="predicted"/>
<reference evidence="2 3" key="1">
    <citation type="submission" date="2019-03" db="EMBL/GenBank/DDBJ databases">
        <title>Genomic Encyclopedia of Type Strains, Phase IV (KMG-IV): sequencing the most valuable type-strain genomes for metagenomic binning, comparative biology and taxonomic classification.</title>
        <authorList>
            <person name="Goeker M."/>
        </authorList>
    </citation>
    <scope>NUCLEOTIDE SEQUENCE [LARGE SCALE GENOMIC DNA]</scope>
    <source>
        <strain evidence="2 3">DSM 19377</strain>
    </source>
</reference>
<feature type="transmembrane region" description="Helical" evidence="1">
    <location>
        <begin position="12"/>
        <end position="31"/>
    </location>
</feature>
<dbReference type="AlphaFoldDB" id="A0A4R2NRM8"/>
<evidence type="ECO:0000256" key="1">
    <source>
        <dbReference type="SAM" id="Phobius"/>
    </source>
</evidence>